<dbReference type="Pfam" id="PF07690">
    <property type="entry name" value="MFS_1"/>
    <property type="match status" value="1"/>
</dbReference>
<dbReference type="RefSeq" id="WP_270916925.1">
    <property type="nucleotide sequence ID" value="NZ_CP127247.1"/>
</dbReference>
<feature type="transmembrane region" description="Helical" evidence="5">
    <location>
        <begin position="197"/>
        <end position="215"/>
    </location>
</feature>
<dbReference type="SUPFAM" id="SSF103473">
    <property type="entry name" value="MFS general substrate transporter"/>
    <property type="match status" value="1"/>
</dbReference>
<evidence type="ECO:0000313" key="7">
    <source>
        <dbReference type="EMBL" id="WIY23924.1"/>
    </source>
</evidence>
<evidence type="ECO:0000256" key="4">
    <source>
        <dbReference type="ARBA" id="ARBA00023136"/>
    </source>
</evidence>
<dbReference type="EMBL" id="CP127247">
    <property type="protein sequence ID" value="WIY23924.1"/>
    <property type="molecule type" value="Genomic_DNA"/>
</dbReference>
<dbReference type="Proteomes" id="UP001238334">
    <property type="component" value="Chromosome"/>
</dbReference>
<dbReference type="AlphaFoldDB" id="A0A9Y2P355"/>
<organism evidence="7 8">
    <name type="scientific">Parasedimentitalea psychrophila</name>
    <dbReference type="NCBI Taxonomy" id="2997337"/>
    <lineage>
        <taxon>Bacteria</taxon>
        <taxon>Pseudomonadati</taxon>
        <taxon>Pseudomonadota</taxon>
        <taxon>Alphaproteobacteria</taxon>
        <taxon>Rhodobacterales</taxon>
        <taxon>Paracoccaceae</taxon>
        <taxon>Parasedimentitalea</taxon>
    </lineage>
</organism>
<protein>
    <submittedName>
        <fullName evidence="7">MFS transporter</fullName>
    </submittedName>
</protein>
<dbReference type="GO" id="GO:0016020">
    <property type="term" value="C:membrane"/>
    <property type="evidence" value="ECO:0007669"/>
    <property type="project" value="UniProtKB-SubCell"/>
</dbReference>
<dbReference type="Gene3D" id="1.20.1250.20">
    <property type="entry name" value="MFS general substrate transporter like domains"/>
    <property type="match status" value="2"/>
</dbReference>
<evidence type="ECO:0000256" key="1">
    <source>
        <dbReference type="ARBA" id="ARBA00004141"/>
    </source>
</evidence>
<sequence length="377" mass="38481">MTDYSSTAPARLATRLAFFVAGFSMACCAPLFPFIKARVGADESQFGVLLLCLGLGSIIAMPVTGIIATRSGAKPMVLLGGFGLVVFLPVLAMAATPLALGVAIFLFGASLGTVDVAMNVHGIEVEGQEKRPLMSNFHAQFSLGGLFGAGLMTLILSLNVSVVNAALIGAAVALCGMLLAGPRLLCVSGGKPEPFALPRGSVMLLAILAAITFLVEGAVLDWGALLIIERQLTDAQSAGVGYILFSVAMVIARLTGDRIVAALGEFWVLVFGGLLTIIGLATVLVSAWPLVALAGFVLIGLGAANLVPIVFSLAGRQKVMPAGLAVASVTTTGYVGILVGPALVGFAAGATSLPTAFWLLALFMAIVPLTARIIVSD</sequence>
<keyword evidence="4 5" id="KW-0472">Membrane</keyword>
<accession>A0A9Y2P355</accession>
<dbReference type="PANTHER" id="PTHR23514">
    <property type="entry name" value="BYPASS OF STOP CODON PROTEIN 6"/>
    <property type="match status" value="1"/>
</dbReference>
<feature type="transmembrane region" description="Helical" evidence="5">
    <location>
        <begin position="323"/>
        <end position="350"/>
    </location>
</feature>
<feature type="transmembrane region" description="Helical" evidence="5">
    <location>
        <begin position="100"/>
        <end position="120"/>
    </location>
</feature>
<evidence type="ECO:0000259" key="6">
    <source>
        <dbReference type="PROSITE" id="PS50850"/>
    </source>
</evidence>
<feature type="transmembrane region" description="Helical" evidence="5">
    <location>
        <begin position="166"/>
        <end position="185"/>
    </location>
</feature>
<dbReference type="InterPro" id="IPR051788">
    <property type="entry name" value="MFS_Transporter"/>
</dbReference>
<feature type="transmembrane region" description="Helical" evidence="5">
    <location>
        <begin position="356"/>
        <end position="375"/>
    </location>
</feature>
<feature type="domain" description="Major facilitator superfamily (MFS) profile" evidence="6">
    <location>
        <begin position="10"/>
        <end position="377"/>
    </location>
</feature>
<keyword evidence="2 5" id="KW-0812">Transmembrane</keyword>
<dbReference type="KEGG" id="ppso:QPJ95_14960"/>
<reference evidence="7 8" key="1">
    <citation type="submission" date="2023-06" db="EMBL/GenBank/DDBJ databases">
        <title>Parasedimentitalea psychrophila sp. nov., a psychrophilic bacterium isolated from deep-sea sediment.</title>
        <authorList>
            <person name="Li A."/>
        </authorList>
    </citation>
    <scope>NUCLEOTIDE SEQUENCE [LARGE SCALE GENOMIC DNA]</scope>
    <source>
        <strain evidence="7 8">QS115</strain>
    </source>
</reference>
<evidence type="ECO:0000256" key="5">
    <source>
        <dbReference type="SAM" id="Phobius"/>
    </source>
</evidence>
<feature type="transmembrane region" description="Helical" evidence="5">
    <location>
        <begin position="12"/>
        <end position="35"/>
    </location>
</feature>
<feature type="transmembrane region" description="Helical" evidence="5">
    <location>
        <begin position="266"/>
        <end position="285"/>
    </location>
</feature>
<feature type="transmembrane region" description="Helical" evidence="5">
    <location>
        <begin position="76"/>
        <end position="94"/>
    </location>
</feature>
<dbReference type="InterPro" id="IPR011701">
    <property type="entry name" value="MFS"/>
</dbReference>
<dbReference type="InterPro" id="IPR036259">
    <property type="entry name" value="MFS_trans_sf"/>
</dbReference>
<evidence type="ECO:0000256" key="2">
    <source>
        <dbReference type="ARBA" id="ARBA00022692"/>
    </source>
</evidence>
<feature type="transmembrane region" description="Helical" evidence="5">
    <location>
        <begin position="291"/>
        <end position="311"/>
    </location>
</feature>
<evidence type="ECO:0000256" key="3">
    <source>
        <dbReference type="ARBA" id="ARBA00022989"/>
    </source>
</evidence>
<keyword evidence="8" id="KW-1185">Reference proteome</keyword>
<gene>
    <name evidence="7" type="ORF">QPJ95_14960</name>
</gene>
<proteinExistence type="predicted"/>
<evidence type="ECO:0000313" key="8">
    <source>
        <dbReference type="Proteomes" id="UP001238334"/>
    </source>
</evidence>
<dbReference type="CDD" id="cd17393">
    <property type="entry name" value="MFS_MosC_like"/>
    <property type="match status" value="1"/>
</dbReference>
<comment type="subcellular location">
    <subcellularLocation>
        <location evidence="1">Membrane</location>
        <topology evidence="1">Multi-pass membrane protein</topology>
    </subcellularLocation>
</comment>
<dbReference type="GO" id="GO:0022857">
    <property type="term" value="F:transmembrane transporter activity"/>
    <property type="evidence" value="ECO:0007669"/>
    <property type="project" value="InterPro"/>
</dbReference>
<name>A0A9Y2P355_9RHOB</name>
<feature type="transmembrane region" description="Helical" evidence="5">
    <location>
        <begin position="141"/>
        <end position="160"/>
    </location>
</feature>
<feature type="transmembrane region" description="Helical" evidence="5">
    <location>
        <begin position="235"/>
        <end position="254"/>
    </location>
</feature>
<keyword evidence="3 5" id="KW-1133">Transmembrane helix</keyword>
<dbReference type="PANTHER" id="PTHR23514:SF13">
    <property type="entry name" value="INNER MEMBRANE PROTEIN YBJJ"/>
    <property type="match status" value="1"/>
</dbReference>
<feature type="transmembrane region" description="Helical" evidence="5">
    <location>
        <begin position="47"/>
        <end position="69"/>
    </location>
</feature>
<dbReference type="PROSITE" id="PS50850">
    <property type="entry name" value="MFS"/>
    <property type="match status" value="1"/>
</dbReference>
<dbReference type="InterPro" id="IPR020846">
    <property type="entry name" value="MFS_dom"/>
</dbReference>